<evidence type="ECO:0000256" key="8">
    <source>
        <dbReference type="SAM" id="Coils"/>
    </source>
</evidence>
<evidence type="ECO:0000256" key="5">
    <source>
        <dbReference type="ARBA" id="ARBA00037340"/>
    </source>
</evidence>
<organism evidence="11 12">
    <name type="scientific">Aldrovandia affinis</name>
    <dbReference type="NCBI Taxonomy" id="143900"/>
    <lineage>
        <taxon>Eukaryota</taxon>
        <taxon>Metazoa</taxon>
        <taxon>Chordata</taxon>
        <taxon>Craniata</taxon>
        <taxon>Vertebrata</taxon>
        <taxon>Euteleostomi</taxon>
        <taxon>Actinopterygii</taxon>
        <taxon>Neopterygii</taxon>
        <taxon>Teleostei</taxon>
        <taxon>Notacanthiformes</taxon>
        <taxon>Halosauridae</taxon>
        <taxon>Aldrovandia</taxon>
    </lineage>
</organism>
<comment type="subunit">
    <text evidence="6">Heterotetramer of two type I and two type II keratins. Keratin-18 associates with keratin-8.</text>
</comment>
<dbReference type="Gene3D" id="1.20.5.170">
    <property type="match status" value="1"/>
</dbReference>
<dbReference type="EMBL" id="JAINUG010000032">
    <property type="protein sequence ID" value="KAJ8409215.1"/>
    <property type="molecule type" value="Genomic_DNA"/>
</dbReference>
<name>A0AAD7WU92_9TELE</name>
<dbReference type="InterPro" id="IPR039008">
    <property type="entry name" value="IF_rod_dom"/>
</dbReference>
<evidence type="ECO:0000256" key="6">
    <source>
        <dbReference type="ARBA" id="ARBA00038630"/>
    </source>
</evidence>
<dbReference type="Pfam" id="PF00038">
    <property type="entry name" value="Filament"/>
    <property type="match status" value="1"/>
</dbReference>
<dbReference type="InterPro" id="IPR018039">
    <property type="entry name" value="IF_conserved"/>
</dbReference>
<evidence type="ECO:0000256" key="1">
    <source>
        <dbReference type="ARBA" id="ARBA00022553"/>
    </source>
</evidence>
<dbReference type="GO" id="GO:0045104">
    <property type="term" value="P:intermediate filament cytoskeleton organization"/>
    <property type="evidence" value="ECO:0007669"/>
    <property type="project" value="TreeGrafter"/>
</dbReference>
<reference evidence="11" key="1">
    <citation type="journal article" date="2023" name="Science">
        <title>Genome structures resolve the early diversification of teleost fishes.</title>
        <authorList>
            <person name="Parey E."/>
            <person name="Louis A."/>
            <person name="Montfort J."/>
            <person name="Bouchez O."/>
            <person name="Roques C."/>
            <person name="Iampietro C."/>
            <person name="Lluch J."/>
            <person name="Castinel A."/>
            <person name="Donnadieu C."/>
            <person name="Desvignes T."/>
            <person name="Floi Bucao C."/>
            <person name="Jouanno E."/>
            <person name="Wen M."/>
            <person name="Mejri S."/>
            <person name="Dirks R."/>
            <person name="Jansen H."/>
            <person name="Henkel C."/>
            <person name="Chen W.J."/>
            <person name="Zahm M."/>
            <person name="Cabau C."/>
            <person name="Klopp C."/>
            <person name="Thompson A.W."/>
            <person name="Robinson-Rechavi M."/>
            <person name="Braasch I."/>
            <person name="Lecointre G."/>
            <person name="Bobe J."/>
            <person name="Postlethwait J.H."/>
            <person name="Berthelot C."/>
            <person name="Roest Crollius H."/>
            <person name="Guiguen Y."/>
        </authorList>
    </citation>
    <scope>NUCLEOTIDE SEQUENCE</scope>
    <source>
        <strain evidence="11">NC1722</strain>
    </source>
</reference>
<proteinExistence type="inferred from homology"/>
<dbReference type="FunFam" id="1.20.5.170:FF:000002">
    <property type="entry name" value="Type I keratin KA11"/>
    <property type="match status" value="1"/>
</dbReference>
<gene>
    <name evidence="11" type="ORF">AAFF_G00242360</name>
</gene>
<dbReference type="SMART" id="SM01391">
    <property type="entry name" value="Filament"/>
    <property type="match status" value="1"/>
</dbReference>
<keyword evidence="3 7" id="KW-0403">Intermediate filament</keyword>
<dbReference type="PROSITE" id="PS51842">
    <property type="entry name" value="IF_ROD_2"/>
    <property type="match status" value="1"/>
</dbReference>
<accession>A0AAD7WU92</accession>
<evidence type="ECO:0000259" key="10">
    <source>
        <dbReference type="PROSITE" id="PS51842"/>
    </source>
</evidence>
<evidence type="ECO:0000313" key="12">
    <source>
        <dbReference type="Proteomes" id="UP001221898"/>
    </source>
</evidence>
<feature type="region of interest" description="Disordered" evidence="9">
    <location>
        <begin position="1"/>
        <end position="26"/>
    </location>
</feature>
<feature type="coiled-coil region" evidence="8">
    <location>
        <begin position="252"/>
        <end position="325"/>
    </location>
</feature>
<comment type="caution">
    <text evidence="11">The sequence shown here is derived from an EMBL/GenBank/DDBJ whole genome shotgun (WGS) entry which is preliminary data.</text>
</comment>
<dbReference type="Gene3D" id="1.20.5.500">
    <property type="entry name" value="Single helix bin"/>
    <property type="match status" value="1"/>
</dbReference>
<dbReference type="Gene3D" id="1.20.5.1160">
    <property type="entry name" value="Vasodilator-stimulated phosphoprotein"/>
    <property type="match status" value="1"/>
</dbReference>
<evidence type="ECO:0000256" key="4">
    <source>
        <dbReference type="ARBA" id="ARBA00023054"/>
    </source>
</evidence>
<sequence length="388" mass="45164">MRSRHASPTVYGGAGGRGTRISSTVQSSSMDKLKTWGSQSYLMKSNTFTIGNEKEKMQHLNDRLASYLETVRNLEQANNKLELQIREYLDKRGPDVNDYSQYDNILGDLHKQIVERILDKANLAVKIDNLNLAVDNFWIKLETESWFRKTFKANIVGYRNELDNTNMIRMKLESDIEAQKEELVLLKMNHEQNLVQVMEDIRAKYEKMALKNQRVLKEWYILKISAVDKEVTEDTAALHVAITERNGRHRLVRSLEIDIQSQRSQNASLEDTLQDMQLHHNMEMQEQNVIILQLESKLTQLRVNIQRQTQEYQMLLNIKMKLEAEIITYRRLLEGEEFNETTHFSSTSISRLEEVMEAKPVQTQKTITVTQTMVNGKVVSEVTNVKEQ</sequence>
<keyword evidence="4 8" id="KW-0175">Coiled coil</keyword>
<keyword evidence="12" id="KW-1185">Reference proteome</keyword>
<evidence type="ECO:0000256" key="9">
    <source>
        <dbReference type="SAM" id="MobiDB-lite"/>
    </source>
</evidence>
<keyword evidence="1" id="KW-0597">Phosphoprotein</keyword>
<evidence type="ECO:0000256" key="3">
    <source>
        <dbReference type="ARBA" id="ARBA00022754"/>
    </source>
</evidence>
<dbReference type="PANTHER" id="PTHR23239:SF349">
    <property type="entry name" value="KERATIN, TYPE I CYTOSKELETAL 18"/>
    <property type="match status" value="1"/>
</dbReference>
<feature type="coiled-coil region" evidence="8">
    <location>
        <begin position="162"/>
        <end position="218"/>
    </location>
</feature>
<evidence type="ECO:0000313" key="11">
    <source>
        <dbReference type="EMBL" id="KAJ8409215.1"/>
    </source>
</evidence>
<evidence type="ECO:0000256" key="7">
    <source>
        <dbReference type="RuleBase" id="RU000685"/>
    </source>
</evidence>
<comment type="similarity">
    <text evidence="7">Belongs to the intermediate filament family.</text>
</comment>
<dbReference type="GO" id="GO:0045095">
    <property type="term" value="C:keratin filament"/>
    <property type="evidence" value="ECO:0007669"/>
    <property type="project" value="TreeGrafter"/>
</dbReference>
<protein>
    <recommendedName>
        <fullName evidence="10">IF rod domain-containing protein</fullName>
    </recommendedName>
</protein>
<dbReference type="Proteomes" id="UP001221898">
    <property type="component" value="Unassembled WGS sequence"/>
</dbReference>
<dbReference type="PROSITE" id="PS00226">
    <property type="entry name" value="IF_ROD_1"/>
    <property type="match status" value="1"/>
</dbReference>
<feature type="domain" description="IF rod" evidence="10">
    <location>
        <begin position="53"/>
        <end position="340"/>
    </location>
</feature>
<dbReference type="PANTHER" id="PTHR23239">
    <property type="entry name" value="INTERMEDIATE FILAMENT"/>
    <property type="match status" value="1"/>
</dbReference>
<comment type="function">
    <text evidence="5">When phosphorylated, plays a role in filament reorganization.</text>
</comment>
<dbReference type="AlphaFoldDB" id="A0AAD7WU92"/>
<dbReference type="GO" id="GO:0005198">
    <property type="term" value="F:structural molecule activity"/>
    <property type="evidence" value="ECO:0007669"/>
    <property type="project" value="InterPro"/>
</dbReference>
<feature type="coiled-coil region" evidence="8">
    <location>
        <begin position="50"/>
        <end position="91"/>
    </location>
</feature>
<dbReference type="InterPro" id="IPR002957">
    <property type="entry name" value="Keratin_I"/>
</dbReference>
<keyword evidence="2" id="KW-0416">Keratin</keyword>
<evidence type="ECO:0000256" key="2">
    <source>
        <dbReference type="ARBA" id="ARBA00022744"/>
    </source>
</evidence>
<dbReference type="SUPFAM" id="SSF64593">
    <property type="entry name" value="Intermediate filament protein, coiled coil region"/>
    <property type="match status" value="2"/>
</dbReference>